<reference evidence="2" key="1">
    <citation type="submission" date="2024-03" db="EMBL/GenBank/DDBJ databases">
        <title>WGS assembly of Saponaria officinalis var. Norfolk2.</title>
        <authorList>
            <person name="Jenkins J."/>
            <person name="Shu S."/>
            <person name="Grimwood J."/>
            <person name="Barry K."/>
            <person name="Goodstein D."/>
            <person name="Schmutz J."/>
            <person name="Leebens-Mack J."/>
            <person name="Osbourn A."/>
        </authorList>
    </citation>
    <scope>NUCLEOTIDE SEQUENCE [LARGE SCALE GENOMIC DNA]</scope>
    <source>
        <strain evidence="2">JIC</strain>
    </source>
</reference>
<dbReference type="Proteomes" id="UP001443914">
    <property type="component" value="Unassembled WGS sequence"/>
</dbReference>
<protein>
    <submittedName>
        <fullName evidence="2">Uncharacterized protein</fullName>
    </submittedName>
</protein>
<feature type="transmembrane region" description="Helical" evidence="1">
    <location>
        <begin position="57"/>
        <end position="75"/>
    </location>
</feature>
<evidence type="ECO:0000313" key="3">
    <source>
        <dbReference type="Proteomes" id="UP001443914"/>
    </source>
</evidence>
<comment type="caution">
    <text evidence="2">The sequence shown here is derived from an EMBL/GenBank/DDBJ whole genome shotgun (WGS) entry which is preliminary data.</text>
</comment>
<evidence type="ECO:0000313" key="2">
    <source>
        <dbReference type="EMBL" id="KAK9723900.1"/>
    </source>
</evidence>
<organism evidence="2 3">
    <name type="scientific">Saponaria officinalis</name>
    <name type="common">Common soapwort</name>
    <name type="synonym">Lychnis saponaria</name>
    <dbReference type="NCBI Taxonomy" id="3572"/>
    <lineage>
        <taxon>Eukaryota</taxon>
        <taxon>Viridiplantae</taxon>
        <taxon>Streptophyta</taxon>
        <taxon>Embryophyta</taxon>
        <taxon>Tracheophyta</taxon>
        <taxon>Spermatophyta</taxon>
        <taxon>Magnoliopsida</taxon>
        <taxon>eudicotyledons</taxon>
        <taxon>Gunneridae</taxon>
        <taxon>Pentapetalae</taxon>
        <taxon>Caryophyllales</taxon>
        <taxon>Caryophyllaceae</taxon>
        <taxon>Caryophylleae</taxon>
        <taxon>Saponaria</taxon>
    </lineage>
</organism>
<name>A0AAW1KUF1_SAPOF</name>
<evidence type="ECO:0000256" key="1">
    <source>
        <dbReference type="SAM" id="Phobius"/>
    </source>
</evidence>
<proteinExistence type="predicted"/>
<keyword evidence="1" id="KW-0472">Membrane</keyword>
<keyword evidence="1" id="KW-0812">Transmembrane</keyword>
<dbReference type="AlphaFoldDB" id="A0AAW1KUF1"/>
<keyword evidence="3" id="KW-1185">Reference proteome</keyword>
<accession>A0AAW1KUF1</accession>
<sequence>MGAFFVSCGLNVIQLRGILDVGVHRAFLRKFVLNILMCCRICCLDHVVMVIDFFFNVLFAFTSVHLCLIVTITYSEKFCDYPSINLADMSRWLMKWISVTNHGCVNNQGKFGLP</sequence>
<gene>
    <name evidence="2" type="ORF">RND81_05G033000</name>
</gene>
<keyword evidence="1" id="KW-1133">Transmembrane helix</keyword>
<dbReference type="EMBL" id="JBDFQZ010000005">
    <property type="protein sequence ID" value="KAK9723900.1"/>
    <property type="molecule type" value="Genomic_DNA"/>
</dbReference>